<evidence type="ECO:0000256" key="1">
    <source>
        <dbReference type="SAM" id="MobiDB-lite"/>
    </source>
</evidence>
<feature type="compositionally biased region" description="Polar residues" evidence="1">
    <location>
        <begin position="368"/>
        <end position="381"/>
    </location>
</feature>
<gene>
    <name evidence="2" type="ORF">MPSI1_000946</name>
</gene>
<protein>
    <submittedName>
        <fullName evidence="2">Uncharacterized protein</fullName>
    </submittedName>
</protein>
<dbReference type="AlphaFoldDB" id="A0AAF0F921"/>
<proteinExistence type="predicted"/>
<evidence type="ECO:0000313" key="2">
    <source>
        <dbReference type="EMBL" id="WFD42304.1"/>
    </source>
</evidence>
<name>A0AAF0F921_9BASI</name>
<feature type="compositionally biased region" description="Polar residues" evidence="1">
    <location>
        <begin position="299"/>
        <end position="315"/>
    </location>
</feature>
<feature type="region of interest" description="Disordered" evidence="1">
    <location>
        <begin position="711"/>
        <end position="735"/>
    </location>
</feature>
<feature type="region of interest" description="Disordered" evidence="1">
    <location>
        <begin position="241"/>
        <end position="324"/>
    </location>
</feature>
<sequence length="745" mass="81482">MSDPIRISSPSSTHFEQRQLGEYMSLPSALPALTVSMHAGSTSSLSVSFAGAPRASDLLAHQLQKLKEESQRKSRRSRRANLRNKDPRRFCSSSRSPSREREDDASLMRLKSVPSSAMTTLNYSIGKMCSQTVRDRSLSPPAPSLSPADSCAFSPPEVMTPHSLLFHHTKDGALVAATPTSSWSSSKCGFNANDELDIIHSSFDSLQRKFGFSTGLLYAPTIPSFSNFLMSSAAAQDSNKPTAYLSRRRSKSDVIQPTKSWLTSQDTNAQQPSQPPLTATEDKDAEPTKGIAEEVGSADISSNPAQGNTNPSQKGPSDFSAYVSGIGTPIDPDLEFSTVAQLQTFRFHSRSRSVGPTDIRGERRSDPTGCNTPFSLTSEQSSDLRKRTRISSPRPPLLNVRDTALIPSLSALGPAICNPGYQLKPHPRANESVIPADENTPPASPRLYAQPPEPEVQSPESEVVEPSLIPSLKHKSSLDENGFRTVISKGARRRRRRDEQPTSRPPAEDPVPISPDAIPEPVENLETQNNKDFDEEDFRGRSRGRARNGRPRPLQSTRALATNYTKASKSSLDVKDSNSRRTRNTRMDGLSYAAAASSKPGHRDEHLSKSGIRGRRGAVKIVNSSSSDSRLALPCNLPTDTSETSNEDESSSSRPRLLSNSAHLLTLSLELAMIRNGKISAPLKPRWGKRRDDDFRPIPGFQSQMKMMHTQSCCPRSNPSTHDPCTLSPTNSSGSPLKYTWMPQT</sequence>
<accession>A0AAF0F921</accession>
<keyword evidence="3" id="KW-1185">Reference proteome</keyword>
<feature type="compositionally biased region" description="Low complexity" evidence="1">
    <location>
        <begin position="455"/>
        <end position="467"/>
    </location>
</feature>
<evidence type="ECO:0000313" key="3">
    <source>
        <dbReference type="Proteomes" id="UP001214628"/>
    </source>
</evidence>
<feature type="compositionally biased region" description="Basic and acidic residues" evidence="1">
    <location>
        <begin position="97"/>
        <end position="106"/>
    </location>
</feature>
<feature type="compositionally biased region" description="Basic residues" evidence="1">
    <location>
        <begin position="541"/>
        <end position="550"/>
    </location>
</feature>
<reference evidence="2" key="1">
    <citation type="submission" date="2023-02" db="EMBL/GenBank/DDBJ databases">
        <title>Mating type loci evolution in Malassezia.</title>
        <authorList>
            <person name="Coelho M.A."/>
        </authorList>
    </citation>
    <scope>NUCLEOTIDE SEQUENCE</scope>
    <source>
        <strain evidence="2">CBS 14136</strain>
    </source>
</reference>
<feature type="compositionally biased region" description="Polar residues" evidence="1">
    <location>
        <begin position="554"/>
        <end position="571"/>
    </location>
</feature>
<dbReference type="Proteomes" id="UP001214628">
    <property type="component" value="Chromosome 1"/>
</dbReference>
<feature type="region of interest" description="Disordered" evidence="1">
    <location>
        <begin position="423"/>
        <end position="657"/>
    </location>
</feature>
<feature type="region of interest" description="Disordered" evidence="1">
    <location>
        <begin position="66"/>
        <end position="110"/>
    </location>
</feature>
<feature type="compositionally biased region" description="Basic residues" evidence="1">
    <location>
        <begin position="73"/>
        <end position="82"/>
    </location>
</feature>
<organism evidence="2 3">
    <name type="scientific">Malassezia psittaci</name>
    <dbReference type="NCBI Taxonomy" id="1821823"/>
    <lineage>
        <taxon>Eukaryota</taxon>
        <taxon>Fungi</taxon>
        <taxon>Dikarya</taxon>
        <taxon>Basidiomycota</taxon>
        <taxon>Ustilaginomycotina</taxon>
        <taxon>Malasseziomycetes</taxon>
        <taxon>Malasseziales</taxon>
        <taxon>Malasseziaceae</taxon>
        <taxon>Malassezia</taxon>
    </lineage>
</organism>
<dbReference type="EMBL" id="CP118375">
    <property type="protein sequence ID" value="WFD42304.1"/>
    <property type="molecule type" value="Genomic_DNA"/>
</dbReference>
<feature type="region of interest" description="Disordered" evidence="1">
    <location>
        <begin position="350"/>
        <end position="396"/>
    </location>
</feature>
<feature type="compositionally biased region" description="Polar residues" evidence="1">
    <location>
        <begin position="253"/>
        <end position="272"/>
    </location>
</feature>